<evidence type="ECO:0000313" key="4">
    <source>
        <dbReference type="Proteomes" id="UP001185927"/>
    </source>
</evidence>
<dbReference type="GO" id="GO:0016491">
    <property type="term" value="F:oxidoreductase activity"/>
    <property type="evidence" value="ECO:0007669"/>
    <property type="project" value="UniProtKB-KW"/>
</dbReference>
<comment type="caution">
    <text evidence="3">The sequence shown here is derived from an EMBL/GenBank/DDBJ whole genome shotgun (WGS) entry which is preliminary data.</text>
</comment>
<sequence length="325" mass="34739">MEVSLGLWQDRPAEEALQTATLADRLGFQALWIGEMATYDACALGMAVAARTERISLTLGPFAVAVRDPMMIAMGVASVASLSGRTVDVALGTSSQVVVEEWHGRSRARSARALAESARALRPLLDGEKSSLDGEVVRSRGYHLRLPAPKSSLTVAAFGPSAIRTAARYADRMVLNLVSVETARALISELRREAAALDRSCPRVAVWLSAAVDAGKPAIDQIRRAVVGYLAAPGYSEMFERAGFGDVVAYARTRPHPRDLLARVPDELVTAVSVVGDRDQARARVEAYIDAGVDDIVFLPSATDVDPAGERTLRTLAGLFPNTLA</sequence>
<dbReference type="NCBIfam" id="TIGR03841">
    <property type="entry name" value="F420_Rv3093c"/>
    <property type="match status" value="1"/>
</dbReference>
<organism evidence="3 4">
    <name type="scientific">Rhodococcus globerulus</name>
    <dbReference type="NCBI Taxonomy" id="33008"/>
    <lineage>
        <taxon>Bacteria</taxon>
        <taxon>Bacillati</taxon>
        <taxon>Actinomycetota</taxon>
        <taxon>Actinomycetes</taxon>
        <taxon>Mycobacteriales</taxon>
        <taxon>Nocardiaceae</taxon>
        <taxon>Rhodococcus</taxon>
    </lineage>
</organism>
<dbReference type="PANTHER" id="PTHR43244">
    <property type="match status" value="1"/>
</dbReference>
<gene>
    <name evidence="3" type="ORF">R3Q16_20405</name>
</gene>
<dbReference type="InterPro" id="IPR011251">
    <property type="entry name" value="Luciferase-like_dom"/>
</dbReference>
<dbReference type="RefSeq" id="WP_317543370.1">
    <property type="nucleotide sequence ID" value="NZ_JAWLKB010000009.1"/>
</dbReference>
<dbReference type="InterPro" id="IPR036661">
    <property type="entry name" value="Luciferase-like_sf"/>
</dbReference>
<dbReference type="PANTHER" id="PTHR43244:SF1">
    <property type="entry name" value="5,10-METHYLENETETRAHYDROMETHANOPTERIN REDUCTASE"/>
    <property type="match status" value="1"/>
</dbReference>
<evidence type="ECO:0000313" key="3">
    <source>
        <dbReference type="EMBL" id="MDV6268982.1"/>
    </source>
</evidence>
<dbReference type="SUPFAM" id="SSF51679">
    <property type="entry name" value="Bacterial luciferase-like"/>
    <property type="match status" value="1"/>
</dbReference>
<protein>
    <submittedName>
        <fullName evidence="3">LLM class F420-dependent oxidoreductase</fullName>
        <ecNumber evidence="3">1.-.-.-</ecNumber>
    </submittedName>
</protein>
<dbReference type="EMBL" id="JAWLKB010000009">
    <property type="protein sequence ID" value="MDV6268982.1"/>
    <property type="molecule type" value="Genomic_DNA"/>
</dbReference>
<dbReference type="EC" id="1.-.-.-" evidence="3"/>
<dbReference type="InterPro" id="IPR022526">
    <property type="entry name" value="F420_Rv3093c"/>
</dbReference>
<keyword evidence="1 3" id="KW-0560">Oxidoreductase</keyword>
<evidence type="ECO:0000256" key="1">
    <source>
        <dbReference type="ARBA" id="ARBA00023002"/>
    </source>
</evidence>
<accession>A0ABU4BXR5</accession>
<evidence type="ECO:0000259" key="2">
    <source>
        <dbReference type="Pfam" id="PF00296"/>
    </source>
</evidence>
<name>A0ABU4BXR5_RHOGO</name>
<reference evidence="3 4" key="1">
    <citation type="submission" date="2023-10" db="EMBL/GenBank/DDBJ databases">
        <title>Development of a sustainable strategy for remediation of hydrocarbon-contaminated territories based on the waste exchange concept.</title>
        <authorList>
            <person name="Krivoruchko A."/>
        </authorList>
    </citation>
    <scope>NUCLEOTIDE SEQUENCE [LARGE SCALE GENOMIC DNA]</scope>
    <source>
        <strain evidence="3 4">IEGM 1203</strain>
    </source>
</reference>
<dbReference type="Proteomes" id="UP001185927">
    <property type="component" value="Unassembled WGS sequence"/>
</dbReference>
<dbReference type="InterPro" id="IPR050564">
    <property type="entry name" value="F420-G6PD/mer"/>
</dbReference>
<feature type="domain" description="Luciferase-like" evidence="2">
    <location>
        <begin position="12"/>
        <end position="294"/>
    </location>
</feature>
<dbReference type="Pfam" id="PF00296">
    <property type="entry name" value="Bac_luciferase"/>
    <property type="match status" value="1"/>
</dbReference>
<proteinExistence type="predicted"/>
<dbReference type="Gene3D" id="3.20.20.30">
    <property type="entry name" value="Luciferase-like domain"/>
    <property type="match status" value="1"/>
</dbReference>
<keyword evidence="4" id="KW-1185">Reference proteome</keyword>